<evidence type="ECO:0000313" key="2">
    <source>
        <dbReference type="EMBL" id="KAF0921414.1"/>
    </source>
</evidence>
<name>A0A6G1EAE0_9ORYZ</name>
<gene>
    <name evidence="2" type="ORF">E2562_006980</name>
</gene>
<feature type="region of interest" description="Disordered" evidence="1">
    <location>
        <begin position="27"/>
        <end position="57"/>
    </location>
</feature>
<protein>
    <submittedName>
        <fullName evidence="2">Uncharacterized protein</fullName>
    </submittedName>
</protein>
<organism evidence="2 3">
    <name type="scientific">Oryza meyeriana var. granulata</name>
    <dbReference type="NCBI Taxonomy" id="110450"/>
    <lineage>
        <taxon>Eukaryota</taxon>
        <taxon>Viridiplantae</taxon>
        <taxon>Streptophyta</taxon>
        <taxon>Embryophyta</taxon>
        <taxon>Tracheophyta</taxon>
        <taxon>Spermatophyta</taxon>
        <taxon>Magnoliopsida</taxon>
        <taxon>Liliopsida</taxon>
        <taxon>Poales</taxon>
        <taxon>Poaceae</taxon>
        <taxon>BOP clade</taxon>
        <taxon>Oryzoideae</taxon>
        <taxon>Oryzeae</taxon>
        <taxon>Oryzinae</taxon>
        <taxon>Oryza</taxon>
        <taxon>Oryza meyeriana</taxon>
    </lineage>
</organism>
<accession>A0A6G1EAE0</accession>
<dbReference type="Proteomes" id="UP000479710">
    <property type="component" value="Unassembled WGS sequence"/>
</dbReference>
<keyword evidence="3" id="KW-1185">Reference proteome</keyword>
<reference evidence="2 3" key="1">
    <citation type="submission" date="2019-11" db="EMBL/GenBank/DDBJ databases">
        <title>Whole genome sequence of Oryza granulata.</title>
        <authorList>
            <person name="Li W."/>
        </authorList>
    </citation>
    <scope>NUCLEOTIDE SEQUENCE [LARGE SCALE GENOMIC DNA]</scope>
    <source>
        <strain evidence="3">cv. Menghai</strain>
        <tissue evidence="2">Leaf</tissue>
    </source>
</reference>
<comment type="caution">
    <text evidence="2">The sequence shown here is derived from an EMBL/GenBank/DDBJ whole genome shotgun (WGS) entry which is preliminary data.</text>
</comment>
<dbReference type="AlphaFoldDB" id="A0A6G1EAE0"/>
<proteinExistence type="predicted"/>
<dbReference type="EMBL" id="SPHZ02000004">
    <property type="protein sequence ID" value="KAF0921414.1"/>
    <property type="molecule type" value="Genomic_DNA"/>
</dbReference>
<evidence type="ECO:0000256" key="1">
    <source>
        <dbReference type="SAM" id="MobiDB-lite"/>
    </source>
</evidence>
<feature type="compositionally biased region" description="Polar residues" evidence="1">
    <location>
        <begin position="42"/>
        <end position="54"/>
    </location>
</feature>
<sequence length="114" mass="12539">MSLQEEGISDKEASRWLFEAYHAVAPTAARGKKRKREVGEAATTSAPEHLQSPTPVKRGRTCWPSWILTGVRATCTSWMPAPPQLGKTTWLWPLTHSRLSAPSLLRSSARSSGV</sequence>
<evidence type="ECO:0000313" key="3">
    <source>
        <dbReference type="Proteomes" id="UP000479710"/>
    </source>
</evidence>